<gene>
    <name evidence="6" type="ORF">SAMN04487884_104122</name>
</gene>
<organism evidence="6 7">
    <name type="scientific">Butyrivibrio fibrisolvens</name>
    <dbReference type="NCBI Taxonomy" id="831"/>
    <lineage>
        <taxon>Bacteria</taxon>
        <taxon>Bacillati</taxon>
        <taxon>Bacillota</taxon>
        <taxon>Clostridia</taxon>
        <taxon>Lachnospirales</taxon>
        <taxon>Lachnospiraceae</taxon>
        <taxon>Butyrivibrio</taxon>
    </lineage>
</organism>
<evidence type="ECO:0000313" key="6">
    <source>
        <dbReference type="EMBL" id="SER33195.1"/>
    </source>
</evidence>
<dbReference type="InterPro" id="IPR001279">
    <property type="entry name" value="Metallo-B-lactamas"/>
</dbReference>
<accession>A0A1H9NBY6</accession>
<protein>
    <submittedName>
        <fullName evidence="6">Glyoxylase, beta-lactamase superfamily II</fullName>
    </submittedName>
</protein>
<evidence type="ECO:0000256" key="3">
    <source>
        <dbReference type="ARBA" id="ARBA00022801"/>
    </source>
</evidence>
<keyword evidence="2" id="KW-0479">Metal-binding</keyword>
<dbReference type="PANTHER" id="PTHR46233">
    <property type="entry name" value="HYDROXYACYLGLUTATHIONE HYDROLASE GLOC"/>
    <property type="match status" value="1"/>
</dbReference>
<name>A0A1H9NBY6_BUTFI</name>
<dbReference type="GO" id="GO:0016787">
    <property type="term" value="F:hydrolase activity"/>
    <property type="evidence" value="ECO:0007669"/>
    <property type="project" value="UniProtKB-KW"/>
</dbReference>
<evidence type="ECO:0000256" key="2">
    <source>
        <dbReference type="ARBA" id="ARBA00022723"/>
    </source>
</evidence>
<evidence type="ECO:0000256" key="1">
    <source>
        <dbReference type="ARBA" id="ARBA00001947"/>
    </source>
</evidence>
<dbReference type="SUPFAM" id="SSF56281">
    <property type="entry name" value="Metallo-hydrolase/oxidoreductase"/>
    <property type="match status" value="1"/>
</dbReference>
<dbReference type="SMART" id="SM00849">
    <property type="entry name" value="Lactamase_B"/>
    <property type="match status" value="1"/>
</dbReference>
<sequence length="220" mass="24345">MDSNIKVGQVTLGPVQTNCYFVFKDTEDRSASNEPIPCIFFDPADAGEYLYEKLTEKNIKVELILLTHGHFDHMAGAADLKRLSGAPIWCWEKESSVCEDPEVNLSYDFIGKSITIKPDRFLRDEEIIEAAGLKCRLLGTPGHTVGSCCYSFDDDKILISGDTLFEGSVGRTDFPGGSSQVLVRSVHEKLFDLPDDTIVYPGHGGATTIGDEKLYNPFLR</sequence>
<proteinExistence type="predicted"/>
<evidence type="ECO:0000313" key="7">
    <source>
        <dbReference type="Proteomes" id="UP000182584"/>
    </source>
</evidence>
<comment type="cofactor">
    <cofactor evidence="1">
        <name>Zn(2+)</name>
        <dbReference type="ChEBI" id="CHEBI:29105"/>
    </cofactor>
</comment>
<keyword evidence="3" id="KW-0378">Hydrolase</keyword>
<dbReference type="OrthoDB" id="9802248at2"/>
<dbReference type="AlphaFoldDB" id="A0A1H9NBY6"/>
<dbReference type="InterPro" id="IPR051453">
    <property type="entry name" value="MBL_Glyoxalase_II"/>
</dbReference>
<evidence type="ECO:0000256" key="4">
    <source>
        <dbReference type="ARBA" id="ARBA00022833"/>
    </source>
</evidence>
<dbReference type="InterPro" id="IPR036866">
    <property type="entry name" value="RibonucZ/Hydroxyglut_hydro"/>
</dbReference>
<feature type="domain" description="Metallo-beta-lactamase" evidence="5">
    <location>
        <begin position="16"/>
        <end position="203"/>
    </location>
</feature>
<dbReference type="RefSeq" id="WP_081356949.1">
    <property type="nucleotide sequence ID" value="NZ_FOGJ01000004.1"/>
</dbReference>
<dbReference type="eggNOG" id="COG0491">
    <property type="taxonomic scope" value="Bacteria"/>
</dbReference>
<dbReference type="Pfam" id="PF00753">
    <property type="entry name" value="Lactamase_B"/>
    <property type="match status" value="1"/>
</dbReference>
<dbReference type="EMBL" id="FOGJ01000004">
    <property type="protein sequence ID" value="SER33195.1"/>
    <property type="molecule type" value="Genomic_DNA"/>
</dbReference>
<dbReference type="PANTHER" id="PTHR46233:SF3">
    <property type="entry name" value="HYDROXYACYLGLUTATHIONE HYDROLASE GLOC"/>
    <property type="match status" value="1"/>
</dbReference>
<dbReference type="Gene3D" id="3.60.15.10">
    <property type="entry name" value="Ribonuclease Z/Hydroxyacylglutathione hydrolase-like"/>
    <property type="match status" value="1"/>
</dbReference>
<keyword evidence="4" id="KW-0862">Zinc</keyword>
<reference evidence="6 7" key="1">
    <citation type="submission" date="2016-10" db="EMBL/GenBank/DDBJ databases">
        <authorList>
            <person name="de Groot N.N."/>
        </authorList>
    </citation>
    <scope>NUCLEOTIDE SEQUENCE [LARGE SCALE GENOMIC DNA]</scope>
    <source>
        <strain evidence="6 7">AR40</strain>
    </source>
</reference>
<dbReference type="GO" id="GO:0046872">
    <property type="term" value="F:metal ion binding"/>
    <property type="evidence" value="ECO:0007669"/>
    <property type="project" value="UniProtKB-KW"/>
</dbReference>
<dbReference type="Proteomes" id="UP000182584">
    <property type="component" value="Unassembled WGS sequence"/>
</dbReference>
<dbReference type="CDD" id="cd06262">
    <property type="entry name" value="metallo-hydrolase-like_MBL-fold"/>
    <property type="match status" value="1"/>
</dbReference>
<evidence type="ECO:0000259" key="5">
    <source>
        <dbReference type="SMART" id="SM00849"/>
    </source>
</evidence>